<dbReference type="GO" id="GO:0016705">
    <property type="term" value="F:oxidoreductase activity, acting on paired donors, with incorporation or reduction of molecular oxygen"/>
    <property type="evidence" value="ECO:0007669"/>
    <property type="project" value="InterPro"/>
</dbReference>
<evidence type="ECO:0000313" key="2">
    <source>
        <dbReference type="EMBL" id="KIK58873.1"/>
    </source>
</evidence>
<evidence type="ECO:0008006" key="4">
    <source>
        <dbReference type="Google" id="ProtNLM"/>
    </source>
</evidence>
<organism evidence="2 3">
    <name type="scientific">Collybiopsis luxurians FD-317 M1</name>
    <dbReference type="NCBI Taxonomy" id="944289"/>
    <lineage>
        <taxon>Eukaryota</taxon>
        <taxon>Fungi</taxon>
        <taxon>Dikarya</taxon>
        <taxon>Basidiomycota</taxon>
        <taxon>Agaricomycotina</taxon>
        <taxon>Agaricomycetes</taxon>
        <taxon>Agaricomycetidae</taxon>
        <taxon>Agaricales</taxon>
        <taxon>Marasmiineae</taxon>
        <taxon>Omphalotaceae</taxon>
        <taxon>Collybiopsis</taxon>
        <taxon>Collybiopsis luxurians</taxon>
    </lineage>
</organism>
<reference evidence="2 3" key="1">
    <citation type="submission" date="2014-04" db="EMBL/GenBank/DDBJ databases">
        <title>Evolutionary Origins and Diversification of the Mycorrhizal Mutualists.</title>
        <authorList>
            <consortium name="DOE Joint Genome Institute"/>
            <consortium name="Mycorrhizal Genomics Consortium"/>
            <person name="Kohler A."/>
            <person name="Kuo A."/>
            <person name="Nagy L.G."/>
            <person name="Floudas D."/>
            <person name="Copeland A."/>
            <person name="Barry K.W."/>
            <person name="Cichocki N."/>
            <person name="Veneault-Fourrey C."/>
            <person name="LaButti K."/>
            <person name="Lindquist E.A."/>
            <person name="Lipzen A."/>
            <person name="Lundell T."/>
            <person name="Morin E."/>
            <person name="Murat C."/>
            <person name="Riley R."/>
            <person name="Ohm R."/>
            <person name="Sun H."/>
            <person name="Tunlid A."/>
            <person name="Henrissat B."/>
            <person name="Grigoriev I.V."/>
            <person name="Hibbett D.S."/>
            <person name="Martin F."/>
        </authorList>
    </citation>
    <scope>NUCLEOTIDE SEQUENCE [LARGE SCALE GENOMIC DNA]</scope>
    <source>
        <strain evidence="2 3">FD-317 M1</strain>
    </source>
</reference>
<dbReference type="EMBL" id="KN834782">
    <property type="protein sequence ID" value="KIK58873.1"/>
    <property type="molecule type" value="Genomic_DNA"/>
</dbReference>
<keyword evidence="3" id="KW-1185">Reference proteome</keyword>
<dbReference type="GO" id="GO:0004497">
    <property type="term" value="F:monooxygenase activity"/>
    <property type="evidence" value="ECO:0007669"/>
    <property type="project" value="InterPro"/>
</dbReference>
<dbReference type="Proteomes" id="UP000053593">
    <property type="component" value="Unassembled WGS sequence"/>
</dbReference>
<sequence>MLSFLQALFLLGSIAGALWLYPRPKYPPGPTSSWILRNLLQIPSENQWFGFSKLPETYRPCMHLRILSQHIIVLSTINAARDLLEK</sequence>
<dbReference type="GO" id="GO:0005506">
    <property type="term" value="F:iron ion binding"/>
    <property type="evidence" value="ECO:0007669"/>
    <property type="project" value="InterPro"/>
</dbReference>
<keyword evidence="1" id="KW-0732">Signal</keyword>
<feature type="signal peptide" evidence="1">
    <location>
        <begin position="1"/>
        <end position="19"/>
    </location>
</feature>
<protein>
    <recommendedName>
        <fullName evidence="4">Cytochrome P450</fullName>
    </recommendedName>
</protein>
<dbReference type="GO" id="GO:0020037">
    <property type="term" value="F:heme binding"/>
    <property type="evidence" value="ECO:0007669"/>
    <property type="project" value="InterPro"/>
</dbReference>
<evidence type="ECO:0000256" key="1">
    <source>
        <dbReference type="SAM" id="SignalP"/>
    </source>
</evidence>
<dbReference type="Gene3D" id="1.10.630.10">
    <property type="entry name" value="Cytochrome P450"/>
    <property type="match status" value="1"/>
</dbReference>
<dbReference type="OrthoDB" id="1055148at2759"/>
<dbReference type="InterPro" id="IPR036396">
    <property type="entry name" value="Cyt_P450_sf"/>
</dbReference>
<gene>
    <name evidence="2" type="ORF">GYMLUDRAFT_170284</name>
</gene>
<dbReference type="HOGENOM" id="CLU_2498097_0_0_1"/>
<dbReference type="AlphaFoldDB" id="A0A0D0CT18"/>
<evidence type="ECO:0000313" key="3">
    <source>
        <dbReference type="Proteomes" id="UP000053593"/>
    </source>
</evidence>
<proteinExistence type="predicted"/>
<feature type="chain" id="PRO_5002208808" description="Cytochrome P450" evidence="1">
    <location>
        <begin position="20"/>
        <end position="86"/>
    </location>
</feature>
<accession>A0A0D0CT18</accession>
<name>A0A0D0CT18_9AGAR</name>
<dbReference type="SUPFAM" id="SSF48264">
    <property type="entry name" value="Cytochrome P450"/>
    <property type="match status" value="1"/>
</dbReference>